<keyword evidence="2" id="KW-1185">Reference proteome</keyword>
<dbReference type="EMBL" id="BAABDL010000015">
    <property type="protein sequence ID" value="GAA4059339.1"/>
    <property type="molecule type" value="Genomic_DNA"/>
</dbReference>
<dbReference type="Proteomes" id="UP001501734">
    <property type="component" value="Unassembled WGS sequence"/>
</dbReference>
<name>A0ABP7V4C1_9BACI</name>
<accession>A0ABP7V4C1</accession>
<comment type="caution">
    <text evidence="1">The sequence shown here is derived from an EMBL/GenBank/DDBJ whole genome shotgun (WGS) entry which is preliminary data.</text>
</comment>
<evidence type="ECO:0000313" key="2">
    <source>
        <dbReference type="Proteomes" id="UP001501734"/>
    </source>
</evidence>
<proteinExistence type="predicted"/>
<gene>
    <name evidence="1" type="ORF">GCM10022410_03140</name>
</gene>
<sequence>MNSNDINSAREIAREIWNDLSERDTWYFDDILLVNNILFMFEGETINAMYDRAIHSLGRYKGFQNNVRNNMLFSLKFNKLSYDMFYPRLFIAQS</sequence>
<evidence type="ECO:0000313" key="1">
    <source>
        <dbReference type="EMBL" id="GAA4059339.1"/>
    </source>
</evidence>
<organism evidence="1 2">
    <name type="scientific">Amphibacillus indicireducens</name>
    <dbReference type="NCBI Taxonomy" id="1076330"/>
    <lineage>
        <taxon>Bacteria</taxon>
        <taxon>Bacillati</taxon>
        <taxon>Bacillota</taxon>
        <taxon>Bacilli</taxon>
        <taxon>Bacillales</taxon>
        <taxon>Bacillaceae</taxon>
        <taxon>Amphibacillus</taxon>
    </lineage>
</organism>
<reference evidence="2" key="1">
    <citation type="journal article" date="2019" name="Int. J. Syst. Evol. Microbiol.">
        <title>The Global Catalogue of Microorganisms (GCM) 10K type strain sequencing project: providing services to taxonomists for standard genome sequencing and annotation.</title>
        <authorList>
            <consortium name="The Broad Institute Genomics Platform"/>
            <consortium name="The Broad Institute Genome Sequencing Center for Infectious Disease"/>
            <person name="Wu L."/>
            <person name="Ma J."/>
        </authorList>
    </citation>
    <scope>NUCLEOTIDE SEQUENCE [LARGE SCALE GENOMIC DNA]</scope>
    <source>
        <strain evidence="2">JCM 17250</strain>
    </source>
</reference>
<protein>
    <submittedName>
        <fullName evidence="1">Uncharacterized protein</fullName>
    </submittedName>
</protein>